<proteinExistence type="predicted"/>
<accession>A0A0S6UCY1</accession>
<protein>
    <submittedName>
        <fullName evidence="1">Uncharacterized protein</fullName>
    </submittedName>
</protein>
<organism evidence="1">
    <name type="scientific">Moorella thermoacetica Y72</name>
    <dbReference type="NCBI Taxonomy" id="1325331"/>
    <lineage>
        <taxon>Bacteria</taxon>
        <taxon>Bacillati</taxon>
        <taxon>Bacillota</taxon>
        <taxon>Clostridia</taxon>
        <taxon>Neomoorellales</taxon>
        <taxon>Neomoorellaceae</taxon>
        <taxon>Neomoorella</taxon>
    </lineage>
</organism>
<gene>
    <name evidence="1" type="ORF">MTY_2323</name>
</gene>
<evidence type="ECO:0000313" key="1">
    <source>
        <dbReference type="EMBL" id="GAF26983.1"/>
    </source>
</evidence>
<dbReference type="EMBL" id="DF238840">
    <property type="protein sequence ID" value="GAF26983.1"/>
    <property type="molecule type" value="Genomic_DNA"/>
</dbReference>
<reference evidence="1" key="1">
    <citation type="journal article" date="2014" name="Gene">
        <title>Genome-guided analysis of transformation efficiency and carbon dioxide assimilation by Moorella thermoacetica Y72.</title>
        <authorList>
            <person name="Tsukahara K."/>
            <person name="Kita A."/>
            <person name="Nakashimada Y."/>
            <person name="Hoshino T."/>
            <person name="Murakami K."/>
        </authorList>
    </citation>
    <scope>NUCLEOTIDE SEQUENCE [LARGE SCALE GENOMIC DNA]</scope>
    <source>
        <strain evidence="1">Y72</strain>
    </source>
</reference>
<dbReference type="AlphaFoldDB" id="A0A0S6UCY1"/>
<sequence>MHGIIPPVQVDPGGVEPVGRGFVFSRVPNGNQGKRYYMLGKAQEFL</sequence>
<dbReference type="Proteomes" id="UP000063718">
    <property type="component" value="Unassembled WGS sequence"/>
</dbReference>
<name>A0A0S6UCY1_NEOTH</name>